<comment type="caution">
    <text evidence="3">The sequence shown here is derived from an EMBL/GenBank/DDBJ whole genome shotgun (WGS) entry which is preliminary data.</text>
</comment>
<dbReference type="Gene3D" id="3.90.550.10">
    <property type="entry name" value="Spore Coat Polysaccharide Biosynthesis Protein SpsA, Chain A"/>
    <property type="match status" value="1"/>
</dbReference>
<comment type="similarity">
    <text evidence="1">Belongs to the glycosyltransferase 2 family.</text>
</comment>
<reference evidence="3 4" key="1">
    <citation type="submission" date="2022-10" db="EMBL/GenBank/DDBJ databases">
        <title>Comparative genomic analysis of Cohnella hashimotonis sp. nov., isolated from the International Space Station.</title>
        <authorList>
            <person name="Simpson A."/>
            <person name="Venkateswaran K."/>
        </authorList>
    </citation>
    <scope>NUCLEOTIDE SEQUENCE [LARGE SCALE GENOMIC DNA]</scope>
    <source>
        <strain evidence="3 4">DSM 18997</strain>
    </source>
</reference>
<dbReference type="AlphaFoldDB" id="A0A9X4KMU3"/>
<proteinExistence type="inferred from homology"/>
<dbReference type="SUPFAM" id="SSF53448">
    <property type="entry name" value="Nucleotide-diphospho-sugar transferases"/>
    <property type="match status" value="1"/>
</dbReference>
<evidence type="ECO:0000313" key="3">
    <source>
        <dbReference type="EMBL" id="MDG0794596.1"/>
    </source>
</evidence>
<dbReference type="GO" id="GO:0016758">
    <property type="term" value="F:hexosyltransferase activity"/>
    <property type="evidence" value="ECO:0007669"/>
    <property type="project" value="UniProtKB-ARBA"/>
</dbReference>
<feature type="domain" description="Glycosyltransferase 2-like" evidence="2">
    <location>
        <begin position="2"/>
        <end position="136"/>
    </location>
</feature>
<sequence length="284" mass="32001">MIAVNDGSTDNSLKILKAFAAGDKRIRLISRENKGLVSSLNEGIKLAAGSFIARMDADDVSEPNRIEIQLDCMLSDPAIDVLGTYITAIGDIDSLSRQRTEQYFNIPLSNDVIDKTIFDKCPFCHPSVMFTKRFILGVGGYPDYKVTEDWALWMMALKQGYNMANIPVRLLNYRMRSNSKSNVESKQRQYFYEKALFKFKSLIESDVAKRSCLIWGAGSGGQIAYEALRDVLPNLNFQGFVDSFKSGTLMDYKILKPTQLPKEDRPFVFVASSIGKEEAEDFFI</sequence>
<dbReference type="PANTHER" id="PTHR22916:SF3">
    <property type="entry name" value="UDP-GLCNAC:BETAGAL BETA-1,3-N-ACETYLGLUCOSAMINYLTRANSFERASE-LIKE PROTEIN 1"/>
    <property type="match status" value="1"/>
</dbReference>
<dbReference type="Pfam" id="PF00535">
    <property type="entry name" value="Glycos_transf_2"/>
    <property type="match status" value="1"/>
</dbReference>
<dbReference type="Proteomes" id="UP001153387">
    <property type="component" value="Unassembled WGS sequence"/>
</dbReference>
<accession>A0A9X4KMU3</accession>
<evidence type="ECO:0000259" key="2">
    <source>
        <dbReference type="Pfam" id="PF00535"/>
    </source>
</evidence>
<protein>
    <submittedName>
        <fullName evidence="3">Glycosyltransferase</fullName>
        <ecNumber evidence="3">2.4.-.-</ecNumber>
    </submittedName>
</protein>
<dbReference type="EC" id="2.4.-.-" evidence="3"/>
<dbReference type="EMBL" id="JAPDHZ010000006">
    <property type="protein sequence ID" value="MDG0794596.1"/>
    <property type="molecule type" value="Genomic_DNA"/>
</dbReference>
<dbReference type="PANTHER" id="PTHR22916">
    <property type="entry name" value="GLYCOSYLTRANSFERASE"/>
    <property type="match status" value="1"/>
</dbReference>
<evidence type="ECO:0000313" key="4">
    <source>
        <dbReference type="Proteomes" id="UP001153387"/>
    </source>
</evidence>
<keyword evidence="4" id="KW-1185">Reference proteome</keyword>
<evidence type="ECO:0000256" key="1">
    <source>
        <dbReference type="ARBA" id="ARBA00006739"/>
    </source>
</evidence>
<dbReference type="InterPro" id="IPR001173">
    <property type="entry name" value="Glyco_trans_2-like"/>
</dbReference>
<gene>
    <name evidence="3" type="ORF">OMP38_29960</name>
</gene>
<dbReference type="RefSeq" id="WP_277568416.1">
    <property type="nucleotide sequence ID" value="NZ_JAPDHZ010000006.1"/>
</dbReference>
<name>A0A9X4KMU3_9BACL</name>
<keyword evidence="3" id="KW-0328">Glycosyltransferase</keyword>
<keyword evidence="3" id="KW-0808">Transferase</keyword>
<dbReference type="InterPro" id="IPR029044">
    <property type="entry name" value="Nucleotide-diphossugar_trans"/>
</dbReference>
<organism evidence="3 4">
    <name type="scientific">Cohnella ginsengisoli</name>
    <dbReference type="NCBI Taxonomy" id="425004"/>
    <lineage>
        <taxon>Bacteria</taxon>
        <taxon>Bacillati</taxon>
        <taxon>Bacillota</taxon>
        <taxon>Bacilli</taxon>
        <taxon>Bacillales</taxon>
        <taxon>Paenibacillaceae</taxon>
        <taxon>Cohnella</taxon>
    </lineage>
</organism>